<protein>
    <submittedName>
        <fullName evidence="4">Retinol-binding protein 2-like</fullName>
    </submittedName>
</protein>
<evidence type="ECO:0000256" key="1">
    <source>
        <dbReference type="ARBA" id="ARBA00008390"/>
    </source>
</evidence>
<dbReference type="InterPro" id="IPR000463">
    <property type="entry name" value="Fatty_acid-bd"/>
</dbReference>
<dbReference type="Pfam" id="PF00061">
    <property type="entry name" value="Lipocalin"/>
    <property type="match status" value="1"/>
</dbReference>
<evidence type="ECO:0000313" key="4">
    <source>
        <dbReference type="RefSeq" id="XP_022108871.1"/>
    </source>
</evidence>
<name>A0A8B7ZZ61_ACAPL</name>
<dbReference type="PRINTS" id="PR00178">
    <property type="entry name" value="FATTYACIDBP"/>
</dbReference>
<dbReference type="InterPro" id="IPR031259">
    <property type="entry name" value="ILBP"/>
</dbReference>
<dbReference type="RefSeq" id="XP_022108871.1">
    <property type="nucleotide sequence ID" value="XM_022253179.1"/>
</dbReference>
<organism evidence="3 4">
    <name type="scientific">Acanthaster planci</name>
    <name type="common">Crown-of-thorns starfish</name>
    <dbReference type="NCBI Taxonomy" id="133434"/>
    <lineage>
        <taxon>Eukaryota</taxon>
        <taxon>Metazoa</taxon>
        <taxon>Echinodermata</taxon>
        <taxon>Eleutherozoa</taxon>
        <taxon>Asterozoa</taxon>
        <taxon>Asteroidea</taxon>
        <taxon>Valvatacea</taxon>
        <taxon>Valvatida</taxon>
        <taxon>Acanthasteridae</taxon>
        <taxon>Acanthaster</taxon>
    </lineage>
</organism>
<dbReference type="Proteomes" id="UP000694845">
    <property type="component" value="Unplaced"/>
</dbReference>
<dbReference type="KEGG" id="aplc:110989070"/>
<dbReference type="CDD" id="cd00742">
    <property type="entry name" value="FABP"/>
    <property type="match status" value="1"/>
</dbReference>
<dbReference type="Gene3D" id="2.40.128.20">
    <property type="match status" value="1"/>
</dbReference>
<dbReference type="InterPro" id="IPR000566">
    <property type="entry name" value="Lipocln_cytosolic_FA-bd_dom"/>
</dbReference>
<keyword evidence="3" id="KW-1185">Reference proteome</keyword>
<proteinExistence type="inferred from homology"/>
<sequence>MAPIDLNGTWKLVKNENLDAFLKAMNLNFALRKMAAAATPVLEITQDGDVFKVVTKGVRTIEANFTVGQEFTEKNPLNEKEMSTYMPVWEGTKLRIDNKSNPEAIDVVRELIDGQLVQTQTIGTGDKAVVSKRIFAKK</sequence>
<dbReference type="OMA" id="PVWETDN"/>
<evidence type="ECO:0000313" key="3">
    <source>
        <dbReference type="Proteomes" id="UP000694845"/>
    </source>
</evidence>
<comment type="similarity">
    <text evidence="1">Belongs to the calycin superfamily. Fatty-acid binding protein (FABP) family.</text>
</comment>
<gene>
    <name evidence="4" type="primary">LOC110989070</name>
</gene>
<dbReference type="InterPro" id="IPR012674">
    <property type="entry name" value="Calycin"/>
</dbReference>
<dbReference type="PANTHER" id="PTHR11955">
    <property type="entry name" value="FATTY ACID BINDING PROTEIN"/>
    <property type="match status" value="1"/>
</dbReference>
<dbReference type="GO" id="GO:0008289">
    <property type="term" value="F:lipid binding"/>
    <property type="evidence" value="ECO:0007669"/>
    <property type="project" value="InterPro"/>
</dbReference>
<accession>A0A8B7ZZ61</accession>
<evidence type="ECO:0000259" key="2">
    <source>
        <dbReference type="Pfam" id="PF00061"/>
    </source>
</evidence>
<dbReference type="GeneID" id="110989070"/>
<dbReference type="AlphaFoldDB" id="A0A8B7ZZ61"/>
<feature type="domain" description="Lipocalin/cytosolic fatty-acid binding" evidence="2">
    <location>
        <begin position="7"/>
        <end position="80"/>
    </location>
</feature>
<dbReference type="OrthoDB" id="195110at2759"/>
<dbReference type="SUPFAM" id="SSF50814">
    <property type="entry name" value="Lipocalins"/>
    <property type="match status" value="1"/>
</dbReference>
<reference evidence="4" key="1">
    <citation type="submission" date="2025-08" db="UniProtKB">
        <authorList>
            <consortium name="RefSeq"/>
        </authorList>
    </citation>
    <scope>IDENTIFICATION</scope>
</reference>